<dbReference type="HOGENOM" id="CLU_086293_0_0_0"/>
<dbReference type="OrthoDB" id="90759at2"/>
<dbReference type="Proteomes" id="UP000002366">
    <property type="component" value="Chromosome"/>
</dbReference>
<gene>
    <name evidence="1" type="ordered locus">Amico_1103</name>
</gene>
<name>D5EF95_AMICL</name>
<organism evidence="1 2">
    <name type="scientific">Aminobacterium colombiense (strain DSM 12261 / ALA-1)</name>
    <dbReference type="NCBI Taxonomy" id="572547"/>
    <lineage>
        <taxon>Bacteria</taxon>
        <taxon>Thermotogati</taxon>
        <taxon>Synergistota</taxon>
        <taxon>Synergistia</taxon>
        <taxon>Synergistales</taxon>
        <taxon>Aminobacteriaceae</taxon>
        <taxon>Aminobacterium</taxon>
    </lineage>
</organism>
<evidence type="ECO:0000313" key="1">
    <source>
        <dbReference type="EMBL" id="ADE57227.1"/>
    </source>
</evidence>
<proteinExistence type="predicted"/>
<evidence type="ECO:0000313" key="2">
    <source>
        <dbReference type="Proteomes" id="UP000002366"/>
    </source>
</evidence>
<accession>D5EF95</accession>
<dbReference type="eggNOG" id="COG4385">
    <property type="taxonomic scope" value="Bacteria"/>
</dbReference>
<protein>
    <submittedName>
        <fullName evidence="1">Phage tail protein I</fullName>
    </submittedName>
</protein>
<reference evidence="1 2" key="1">
    <citation type="journal article" date="2010" name="Stand. Genomic Sci.">
        <title>Complete genome sequence of Aminobacterium colombiense type strain (ALA-1).</title>
        <authorList>
            <person name="Chertkov O."/>
            <person name="Sikorski J."/>
            <person name="Brambilla E."/>
            <person name="Lapidus A."/>
            <person name="Copeland A."/>
            <person name="Glavina Del Rio T."/>
            <person name="Nolan M."/>
            <person name="Lucas S."/>
            <person name="Tice H."/>
            <person name="Cheng J.F."/>
            <person name="Han C."/>
            <person name="Detter J.C."/>
            <person name="Bruce D."/>
            <person name="Tapia R."/>
            <person name="Goodwin L."/>
            <person name="Pitluck S."/>
            <person name="Liolios K."/>
            <person name="Ivanova N."/>
            <person name="Mavromatis K."/>
            <person name="Ovchinnikova G."/>
            <person name="Pati A."/>
            <person name="Chen A."/>
            <person name="Palaniappan K."/>
            <person name="Land M."/>
            <person name="Hauser L."/>
            <person name="Chang Y.J."/>
            <person name="Jeffries C.D."/>
            <person name="Spring S."/>
            <person name="Rohde M."/>
            <person name="Goker M."/>
            <person name="Bristow J."/>
            <person name="Eisen J.A."/>
            <person name="Markowitz V."/>
            <person name="Hugenholtz P."/>
            <person name="Kyrpides N.C."/>
            <person name="Klenk H.P."/>
        </authorList>
    </citation>
    <scope>NUCLEOTIDE SEQUENCE [LARGE SCALE GENOMIC DNA]</scope>
    <source>
        <strain evidence="2">DSM 12261 / ALA-1</strain>
    </source>
</reference>
<dbReference type="AlphaFoldDB" id="D5EF95"/>
<sequence length="218" mass="24581">MVSAGLKDLIPGSIAEDPQVEAAVLALDGQLADINSHLIQTIILPRIDELSEAILDLLLWEFHITLDEGAGVAVSVEEKRDLVRRAVEIHRLKGTKAALLRIFEMLSMCGVISEWYEYGGEPYKFKVEILELSERGLDEQTYVLLERLIDEYKNVRSWLDELNVYLTVRGVVPKVAMASLFGEEITVYPYNVTEVESAVFWRWGIGAQVVETVTVYPL</sequence>
<dbReference type="KEGG" id="aco:Amico_1103"/>
<dbReference type="NCBIfam" id="TIGR01634">
    <property type="entry name" value="tail_P2_I"/>
    <property type="match status" value="1"/>
</dbReference>
<dbReference type="STRING" id="572547.Amico_1103"/>
<dbReference type="InterPro" id="IPR006521">
    <property type="entry name" value="Tail_protein_I"/>
</dbReference>
<keyword evidence="2" id="KW-1185">Reference proteome</keyword>
<dbReference type="EMBL" id="CP001997">
    <property type="protein sequence ID" value="ADE57227.1"/>
    <property type="molecule type" value="Genomic_DNA"/>
</dbReference>
<dbReference type="Pfam" id="PF09684">
    <property type="entry name" value="Tail_P2_I"/>
    <property type="match status" value="1"/>
</dbReference>
<dbReference type="RefSeq" id="WP_013048490.1">
    <property type="nucleotide sequence ID" value="NC_014011.1"/>
</dbReference>